<dbReference type="Gene3D" id="3.40.720.10">
    <property type="entry name" value="Alkaline Phosphatase, subunit A"/>
    <property type="match status" value="1"/>
</dbReference>
<feature type="region of interest" description="Disordered" evidence="3">
    <location>
        <begin position="199"/>
        <end position="226"/>
    </location>
</feature>
<sequence>MHTFLRLFLQTALLMTAGLSQAAVTPPKPNIILIYADDMGMGLLGCYGESLVKTPNIDRLAEQGVMFTRCYSSQYCCPARASLLMGVHDSHSKSYSETPGGLVITAEKQGWSNEEFEQKAARRAGIKPTPQEVFLPEMLKKAGYVTAQFGKLDWGFTTWHGELQRHGWDHYVGYMDHVRAHGYYPSFLWKNGERLPLEGNTHADAGKTPENYSQGATEKRRGNREGKVTYAPDVMLRETLKFMEENRKKPMFIFFSTNLPHGPVDILPAENVYAGNPEIRKAYANASGGNKECGAAAEEYASMVDKLDRQVGAIVAQVHKLGLEKHTMIIFASDNGHEIYYRTDKGRGRGLDYHGGVVDKNGELLDIFRGNRGKVGLKNAMVNLAGLKWTNHEGGIRVPMIVSWPGTLPHGKVCHGLVANYDHMATFADLAGVRMPEGKDAVSYKNMLLGKPGKLRDYIVIDHTIITGDGWKLTMKNGQWLLFQISRDPEERNNLAEKQPKQLERLQAIYKKEAGSPRKDR</sequence>
<proteinExistence type="inferred from homology"/>
<evidence type="ECO:0000259" key="5">
    <source>
        <dbReference type="Pfam" id="PF00884"/>
    </source>
</evidence>
<evidence type="ECO:0000256" key="3">
    <source>
        <dbReference type="SAM" id="MobiDB-lite"/>
    </source>
</evidence>
<dbReference type="InterPro" id="IPR050738">
    <property type="entry name" value="Sulfatase"/>
</dbReference>
<dbReference type="SUPFAM" id="SSF53649">
    <property type="entry name" value="Alkaline phosphatase-like"/>
    <property type="match status" value="1"/>
</dbReference>
<accession>A0ABN6QET1</accession>
<dbReference type="Pfam" id="PF00884">
    <property type="entry name" value="Sulfatase"/>
    <property type="match status" value="1"/>
</dbReference>
<name>A0ABN6QET1_9BACT</name>
<dbReference type="InterPro" id="IPR017850">
    <property type="entry name" value="Alkaline_phosphatase_core_sf"/>
</dbReference>
<feature type="chain" id="PRO_5045317817" evidence="4">
    <location>
        <begin position="23"/>
        <end position="521"/>
    </location>
</feature>
<dbReference type="EMBL" id="AP025943">
    <property type="protein sequence ID" value="BDL43064.1"/>
    <property type="molecule type" value="Genomic_DNA"/>
</dbReference>
<organism evidence="6 7">
    <name type="scientific">Akkermansia biwaensis</name>
    <dbReference type="NCBI Taxonomy" id="2946555"/>
    <lineage>
        <taxon>Bacteria</taxon>
        <taxon>Pseudomonadati</taxon>
        <taxon>Verrucomicrobiota</taxon>
        <taxon>Verrucomicrobiia</taxon>
        <taxon>Verrucomicrobiales</taxon>
        <taxon>Akkermansiaceae</taxon>
        <taxon>Akkermansia</taxon>
    </lineage>
</organism>
<keyword evidence="2" id="KW-0378">Hydrolase</keyword>
<evidence type="ECO:0000256" key="2">
    <source>
        <dbReference type="ARBA" id="ARBA00022801"/>
    </source>
</evidence>
<protein>
    <submittedName>
        <fullName evidence="6">Arylsulfatase</fullName>
    </submittedName>
</protein>
<dbReference type="Gene3D" id="3.30.1120.10">
    <property type="match status" value="1"/>
</dbReference>
<evidence type="ECO:0000313" key="7">
    <source>
        <dbReference type="Proteomes" id="UP001062263"/>
    </source>
</evidence>
<keyword evidence="4" id="KW-0732">Signal</keyword>
<feature type="signal peptide" evidence="4">
    <location>
        <begin position="1"/>
        <end position="22"/>
    </location>
</feature>
<reference evidence="6" key="1">
    <citation type="submission" date="2022-06" db="EMBL/GenBank/DDBJ databases">
        <title>Akkermansia biwalacus sp. nov., an anaerobic mucin-degrading bacterium isolated from human intestine.</title>
        <authorList>
            <person name="Kobayashi Y."/>
            <person name="Inoue S."/>
            <person name="Kawahara T."/>
            <person name="Kohda N."/>
        </authorList>
    </citation>
    <scope>NUCLEOTIDE SEQUENCE</scope>
    <source>
        <strain evidence="6">WON2089</strain>
    </source>
</reference>
<dbReference type="PANTHER" id="PTHR42693">
    <property type="entry name" value="ARYLSULFATASE FAMILY MEMBER"/>
    <property type="match status" value="1"/>
</dbReference>
<dbReference type="Proteomes" id="UP001062263">
    <property type="component" value="Chromosome"/>
</dbReference>
<gene>
    <name evidence="6" type="primary">aslA</name>
    <name evidence="6" type="ORF">Abiwalacus_06380</name>
</gene>
<comment type="similarity">
    <text evidence="1">Belongs to the sulfatase family.</text>
</comment>
<evidence type="ECO:0000256" key="4">
    <source>
        <dbReference type="SAM" id="SignalP"/>
    </source>
</evidence>
<feature type="compositionally biased region" description="Basic and acidic residues" evidence="3">
    <location>
        <begin position="217"/>
        <end position="226"/>
    </location>
</feature>
<evidence type="ECO:0000256" key="1">
    <source>
        <dbReference type="ARBA" id="ARBA00008779"/>
    </source>
</evidence>
<evidence type="ECO:0000313" key="6">
    <source>
        <dbReference type="EMBL" id="BDL43064.1"/>
    </source>
</evidence>
<dbReference type="InterPro" id="IPR000917">
    <property type="entry name" value="Sulfatase_N"/>
</dbReference>
<dbReference type="PANTHER" id="PTHR42693:SF53">
    <property type="entry name" value="ENDO-4-O-SULFATASE"/>
    <property type="match status" value="1"/>
</dbReference>
<keyword evidence="7" id="KW-1185">Reference proteome</keyword>
<feature type="domain" description="Sulfatase N-terminal" evidence="5">
    <location>
        <begin position="29"/>
        <end position="433"/>
    </location>
</feature>